<keyword evidence="1 3" id="KW-0560">Oxidoreductase</keyword>
<sequence>MNPLYRNDRPGQMPQSWYVASSDLPPERPALFGEVVADVCVIGAGYTGLSAAWHLAQKGLDVVVLDAHRTGFGASGRNGGQVGSGYNASQQSLARKLGADNAAALWALAEEAKADIRQICADHIPEACYQPGVAHGYYSVSEAREYEADADYLAQSYGYDQIEKLAPDAMRDLVKSPLYKGGLLDMGAGHLHPLRYALGLARLAEAAGARIYDRSEVTGIVNGDPAIVQTGQGRVRARHVIMAGNGYMPNINRAVAAKVMPINSFICATEPLGDRARDVLARDIAVADSKFVVNYYRMSEDNRFLFGGRESYSIGFPANISTALIQRMTNLFPQLQGVKVDYVWGGTLGITMTRLPAIQRVAPNVLSGAGFSGHGVALSGLAGKIMAEAVAGQAGRFDTLAGLNVPSFPGGRALRAPLLTLAMTYYALRDRLGA</sequence>
<dbReference type="STRING" id="1122181.GCA_000382265_00882"/>
<dbReference type="Gene3D" id="3.50.50.60">
    <property type="entry name" value="FAD/NAD(P)-binding domain"/>
    <property type="match status" value="1"/>
</dbReference>
<accession>A0A1Y0E9K2</accession>
<dbReference type="InterPro" id="IPR006076">
    <property type="entry name" value="FAD-dep_OxRdtase"/>
</dbReference>
<dbReference type="EMBL" id="CP021431">
    <property type="protein sequence ID" value="ARU00233.1"/>
    <property type="molecule type" value="Genomic_DNA"/>
</dbReference>
<dbReference type="PANTHER" id="PTHR13847">
    <property type="entry name" value="SARCOSINE DEHYDROGENASE-RELATED"/>
    <property type="match status" value="1"/>
</dbReference>
<evidence type="ECO:0000256" key="1">
    <source>
        <dbReference type="ARBA" id="ARBA00023002"/>
    </source>
</evidence>
<organism evidence="3 4">
    <name type="scientific">Yoonia vestfoldensis</name>
    <dbReference type="NCBI Taxonomy" id="245188"/>
    <lineage>
        <taxon>Bacteria</taxon>
        <taxon>Pseudomonadati</taxon>
        <taxon>Pseudomonadota</taxon>
        <taxon>Alphaproteobacteria</taxon>
        <taxon>Rhodobacterales</taxon>
        <taxon>Paracoccaceae</taxon>
        <taxon>Yoonia</taxon>
    </lineage>
</organism>
<dbReference type="EC" id="1.4.3.-" evidence="3"/>
<dbReference type="PANTHER" id="PTHR13847:SF281">
    <property type="entry name" value="FAD DEPENDENT OXIDOREDUCTASE DOMAIN-CONTAINING PROTEIN"/>
    <property type="match status" value="1"/>
</dbReference>
<dbReference type="KEGG" id="lvs:LOKVESSMR4R_00902"/>
<proteinExistence type="predicted"/>
<dbReference type="GO" id="GO:0005737">
    <property type="term" value="C:cytoplasm"/>
    <property type="evidence" value="ECO:0007669"/>
    <property type="project" value="TreeGrafter"/>
</dbReference>
<evidence type="ECO:0000313" key="4">
    <source>
        <dbReference type="Proteomes" id="UP000195273"/>
    </source>
</evidence>
<evidence type="ECO:0000313" key="3">
    <source>
        <dbReference type="EMBL" id="ARU00233.1"/>
    </source>
</evidence>
<dbReference type="Proteomes" id="UP000195273">
    <property type="component" value="Chromosome"/>
</dbReference>
<dbReference type="Gene3D" id="3.30.9.10">
    <property type="entry name" value="D-Amino Acid Oxidase, subunit A, domain 2"/>
    <property type="match status" value="1"/>
</dbReference>
<keyword evidence="4" id="KW-1185">Reference proteome</keyword>
<dbReference type="OrthoDB" id="9806601at2"/>
<dbReference type="InterPro" id="IPR036188">
    <property type="entry name" value="FAD/NAD-bd_sf"/>
</dbReference>
<evidence type="ECO:0000259" key="2">
    <source>
        <dbReference type="Pfam" id="PF01266"/>
    </source>
</evidence>
<dbReference type="Pfam" id="PF01266">
    <property type="entry name" value="DAO"/>
    <property type="match status" value="1"/>
</dbReference>
<dbReference type="AlphaFoldDB" id="A0A1Y0E9K2"/>
<dbReference type="RefSeq" id="WP_087206485.1">
    <property type="nucleotide sequence ID" value="NZ_CP021431.1"/>
</dbReference>
<dbReference type="GO" id="GO:0016491">
    <property type="term" value="F:oxidoreductase activity"/>
    <property type="evidence" value="ECO:0007669"/>
    <property type="project" value="UniProtKB-KW"/>
</dbReference>
<feature type="domain" description="FAD dependent oxidoreductase" evidence="2">
    <location>
        <begin position="38"/>
        <end position="388"/>
    </location>
</feature>
<gene>
    <name evidence="3" type="primary">puuB</name>
    <name evidence="3" type="ORF">LOKVESSMR4R_00902</name>
</gene>
<reference evidence="3 4" key="1">
    <citation type="submission" date="2017-05" db="EMBL/GenBank/DDBJ databases">
        <title>Genome Sequence of Loktanella vestfoldensis Strain SMR4r Isolated from a Culture of the Diatom Skeletonema marinoi.</title>
        <authorList>
            <person name="Topel M."/>
            <person name="Pinder M.I.M."/>
            <person name="Johansson O.N."/>
            <person name="Kourtchenko O."/>
            <person name="Godhe A."/>
            <person name="Clarke A.K."/>
        </authorList>
    </citation>
    <scope>NUCLEOTIDE SEQUENCE [LARGE SCALE GENOMIC DNA]</scope>
    <source>
        <strain evidence="3 4">SMR4r</strain>
    </source>
</reference>
<protein>
    <submittedName>
        <fullName evidence="3">Gamma-glutamylputrescine oxidoreductase</fullName>
        <ecNumber evidence="3">1.4.3.-</ecNumber>
    </submittedName>
</protein>
<dbReference type="SUPFAM" id="SSF51905">
    <property type="entry name" value="FAD/NAD(P)-binding domain"/>
    <property type="match status" value="1"/>
</dbReference>
<name>A0A1Y0E9K2_9RHOB</name>